<feature type="domain" description="Carrier" evidence="1">
    <location>
        <begin position="5"/>
        <end position="80"/>
    </location>
</feature>
<dbReference type="Pfam" id="PF00550">
    <property type="entry name" value="PP-binding"/>
    <property type="match status" value="1"/>
</dbReference>
<dbReference type="InterPro" id="IPR036736">
    <property type="entry name" value="ACP-like_sf"/>
</dbReference>
<proteinExistence type="predicted"/>
<protein>
    <submittedName>
        <fullName evidence="2">Phosphopantetheine-binding protein</fullName>
    </submittedName>
</protein>
<dbReference type="HOGENOM" id="CLU_180851_2_1_11"/>
<dbReference type="STRING" id="521096.Tpau_3692"/>
<dbReference type="Proteomes" id="UP000001213">
    <property type="component" value="Chromosome"/>
</dbReference>
<accession>D5UY33</accession>
<keyword evidence="3" id="KW-1185">Reference proteome</keyword>
<dbReference type="InterPro" id="IPR009081">
    <property type="entry name" value="PP-bd_ACP"/>
</dbReference>
<evidence type="ECO:0000259" key="1">
    <source>
        <dbReference type="PROSITE" id="PS50075"/>
    </source>
</evidence>
<dbReference type="Gene3D" id="1.10.1200.10">
    <property type="entry name" value="ACP-like"/>
    <property type="match status" value="1"/>
</dbReference>
<dbReference type="SUPFAM" id="SSF47336">
    <property type="entry name" value="ACP-like"/>
    <property type="match status" value="1"/>
</dbReference>
<dbReference type="eggNOG" id="COG3433">
    <property type="taxonomic scope" value="Bacteria"/>
</dbReference>
<dbReference type="EMBL" id="CP001966">
    <property type="protein sequence ID" value="ADG80270.1"/>
    <property type="molecule type" value="Genomic_DNA"/>
</dbReference>
<gene>
    <name evidence="2" type="ordered locus">Tpau_3692</name>
</gene>
<name>D5UY33_TSUPD</name>
<dbReference type="AlphaFoldDB" id="D5UY33"/>
<reference evidence="3" key="1">
    <citation type="submission" date="2010-03" db="EMBL/GenBank/DDBJ databases">
        <title>The complete chromosome of Tsukamurella paurometabola DSM 20162.</title>
        <authorList>
            <consortium name="US DOE Joint Genome Institute (JGI-PGF)"/>
            <person name="Lucas S."/>
            <person name="Copeland A."/>
            <person name="Lapidus A."/>
            <person name="Glavina del Rio T."/>
            <person name="Dalin E."/>
            <person name="Tice H."/>
            <person name="Bruce D."/>
            <person name="Goodwin L."/>
            <person name="Pitluck S."/>
            <person name="Kyrpides N."/>
            <person name="Mavromatis K."/>
            <person name="Ivanova N."/>
            <person name="Mikhailova N."/>
            <person name="Munk A.C."/>
            <person name="Brettin T."/>
            <person name="Detter J.C."/>
            <person name="Tapia R."/>
            <person name="Han C."/>
            <person name="Larimer F."/>
            <person name="Land M."/>
            <person name="Hauser L."/>
            <person name="Markowitz V."/>
            <person name="Cheng J.-F."/>
            <person name="Hugenholtz P."/>
            <person name="Woyke T."/>
            <person name="Wu D."/>
            <person name="Jando M."/>
            <person name="Brambilla E."/>
            <person name="Klenk H.-P."/>
            <person name="Eisen J.A."/>
        </authorList>
    </citation>
    <scope>NUCLEOTIDE SEQUENCE [LARGE SCALE GENOMIC DNA]</scope>
    <source>
        <strain evidence="3">ATCC 8368 / DSM 20162 / CCUG 35730 / CIP 100753 / JCM 10117 / KCTC 9821 / NBRC 16120 / NCIMB 702349 / NCTC 13040</strain>
    </source>
</reference>
<reference evidence="2 3" key="2">
    <citation type="journal article" date="2011" name="Stand. Genomic Sci.">
        <title>Complete genome sequence of Tsukamurella paurometabola type strain (no. 33).</title>
        <authorList>
            <person name="Munk A.C."/>
            <person name="Lapidus A."/>
            <person name="Lucas S."/>
            <person name="Nolan M."/>
            <person name="Tice H."/>
            <person name="Cheng J.F."/>
            <person name="Del Rio T.G."/>
            <person name="Goodwin L."/>
            <person name="Pitluck S."/>
            <person name="Liolios K."/>
            <person name="Huntemann M."/>
            <person name="Ivanova N."/>
            <person name="Mavromatis K."/>
            <person name="Mikhailova N."/>
            <person name="Pati A."/>
            <person name="Chen A."/>
            <person name="Palaniappan K."/>
            <person name="Tapia R."/>
            <person name="Han C."/>
            <person name="Land M."/>
            <person name="Hauser L."/>
            <person name="Chang Y.J."/>
            <person name="Jeffries C.D."/>
            <person name="Brettin T."/>
            <person name="Yasawong M."/>
            <person name="Brambilla E.M."/>
            <person name="Rohde M."/>
            <person name="Sikorski J."/>
            <person name="Goker M."/>
            <person name="Detter J.C."/>
            <person name="Woyke T."/>
            <person name="Bristow J."/>
            <person name="Eisen J.A."/>
            <person name="Markowitz V."/>
            <person name="Hugenholtz P."/>
            <person name="Kyrpides N.C."/>
            <person name="Klenk H.P."/>
        </authorList>
    </citation>
    <scope>NUCLEOTIDE SEQUENCE [LARGE SCALE GENOMIC DNA]</scope>
    <source>
        <strain evidence="3">ATCC 8368 / DSM 20162 / CCUG 35730 / CIP 100753 / JCM 10117 / KCTC 9821 / NBRC 16120 / NCIMB 702349 / NCTC 13040</strain>
    </source>
</reference>
<sequence length="80" mass="8695">MERKTPVPIATEDVRQDIATILEVPVTELGDDAVLADLGLDSMRMMTLVEGWRAAGNDIDFADLAPLPTLGEWLEVLVSS</sequence>
<dbReference type="PROSITE" id="PS50075">
    <property type="entry name" value="CARRIER"/>
    <property type="match status" value="1"/>
</dbReference>
<evidence type="ECO:0000313" key="2">
    <source>
        <dbReference type="EMBL" id="ADG80270.1"/>
    </source>
</evidence>
<evidence type="ECO:0000313" key="3">
    <source>
        <dbReference type="Proteomes" id="UP000001213"/>
    </source>
</evidence>
<dbReference type="KEGG" id="tpr:Tpau_3692"/>
<organism evidence="2 3">
    <name type="scientific">Tsukamurella paurometabola (strain ATCC 8368 / DSM 20162 / CCUG 35730 / CIP 100753 / JCM 10117 / KCTC 9821 / NBRC 16120 / NCIMB 702349 / NCTC 13040)</name>
    <name type="common">Corynebacterium paurometabolum</name>
    <dbReference type="NCBI Taxonomy" id="521096"/>
    <lineage>
        <taxon>Bacteria</taxon>
        <taxon>Bacillati</taxon>
        <taxon>Actinomycetota</taxon>
        <taxon>Actinomycetes</taxon>
        <taxon>Mycobacteriales</taxon>
        <taxon>Tsukamurellaceae</taxon>
        <taxon>Tsukamurella</taxon>
    </lineage>
</organism>